<gene>
    <name evidence="3" type="ORF">ERS672216_01722</name>
</gene>
<evidence type="ECO:0000256" key="1">
    <source>
        <dbReference type="SAM" id="SignalP"/>
    </source>
</evidence>
<dbReference type="Proteomes" id="UP000069632">
    <property type="component" value="Unassembled WGS sequence"/>
</dbReference>
<dbReference type="EMBL" id="FIZP01000013">
    <property type="protein sequence ID" value="CZE49045.1"/>
    <property type="molecule type" value="Genomic_DNA"/>
</dbReference>
<reference evidence="3 4" key="1">
    <citation type="submission" date="2016-02" db="EMBL/GenBank/DDBJ databases">
        <authorList>
            <consortium name="Pathogen Informatics"/>
        </authorList>
    </citation>
    <scope>NUCLEOTIDE SEQUENCE [LARGE SCALE GENOMIC DNA]</scope>
    <source>
        <strain evidence="3 4">RC20</strain>
    </source>
</reference>
<dbReference type="SUPFAM" id="SSF52821">
    <property type="entry name" value="Rhodanese/Cell cycle control phosphatase"/>
    <property type="match status" value="1"/>
</dbReference>
<dbReference type="InterPro" id="IPR052367">
    <property type="entry name" value="Thiosulfate_ST/Rhodanese-like"/>
</dbReference>
<dbReference type="RefSeq" id="WP_075494683.1">
    <property type="nucleotide sequence ID" value="NZ_CP053844.1"/>
</dbReference>
<protein>
    <submittedName>
        <fullName evidence="3">Thiosulfate sulfurtransferase</fullName>
        <ecNumber evidence="3">2.8.1.1</ecNumber>
    </submittedName>
</protein>
<dbReference type="SMART" id="SM00450">
    <property type="entry name" value="RHOD"/>
    <property type="match status" value="1"/>
</dbReference>
<dbReference type="PROSITE" id="PS50206">
    <property type="entry name" value="RHODANESE_3"/>
    <property type="match status" value="1"/>
</dbReference>
<evidence type="ECO:0000259" key="2">
    <source>
        <dbReference type="PROSITE" id="PS50206"/>
    </source>
</evidence>
<dbReference type="PANTHER" id="PTHR45431:SF3">
    <property type="entry name" value="RHODANESE-LIKE DOMAIN-CONTAINING PROTEIN 15, CHLOROPLASTIC"/>
    <property type="match status" value="1"/>
</dbReference>
<dbReference type="GO" id="GO:0004792">
    <property type="term" value="F:thiosulfate-cyanide sulfurtransferase activity"/>
    <property type="evidence" value="ECO:0007669"/>
    <property type="project" value="UniProtKB-EC"/>
</dbReference>
<dbReference type="OrthoDB" id="5471138at2"/>
<dbReference type="EC" id="2.8.1.1" evidence="3"/>
<dbReference type="CDD" id="cd00158">
    <property type="entry name" value="RHOD"/>
    <property type="match status" value="1"/>
</dbReference>
<feature type="domain" description="Rhodanese" evidence="2">
    <location>
        <begin position="30"/>
        <end position="128"/>
    </location>
</feature>
<name>A0A128EQ08_9BACT</name>
<dbReference type="AlphaFoldDB" id="A0A128EQ08"/>
<sequence>MKKIALALVALAVMAFADVKTVVVTPEILSDKTLQIVDVRTPAEWAQTGVVKGAVKVSYTSENGVNENFVNELKAAGIDPNKPVALLCHSGNRSKKAAKLLDEAGFKNIIDLDGGVTRLENEYKYPLVKE</sequence>
<feature type="signal peptide" evidence="1">
    <location>
        <begin position="1"/>
        <end position="17"/>
    </location>
</feature>
<dbReference type="Gene3D" id="3.40.250.10">
    <property type="entry name" value="Rhodanese-like domain"/>
    <property type="match status" value="1"/>
</dbReference>
<feature type="chain" id="PRO_5007281592" evidence="1">
    <location>
        <begin position="18"/>
        <end position="130"/>
    </location>
</feature>
<organism evidence="3 4">
    <name type="scientific">Campylobacter geochelonis</name>
    <dbReference type="NCBI Taxonomy" id="1780362"/>
    <lineage>
        <taxon>Bacteria</taxon>
        <taxon>Pseudomonadati</taxon>
        <taxon>Campylobacterota</taxon>
        <taxon>Epsilonproteobacteria</taxon>
        <taxon>Campylobacterales</taxon>
        <taxon>Campylobacteraceae</taxon>
        <taxon>Campylobacter</taxon>
    </lineage>
</organism>
<dbReference type="Pfam" id="PF00581">
    <property type="entry name" value="Rhodanese"/>
    <property type="match status" value="1"/>
</dbReference>
<dbReference type="InterPro" id="IPR001763">
    <property type="entry name" value="Rhodanese-like_dom"/>
</dbReference>
<keyword evidence="3" id="KW-0808">Transferase</keyword>
<evidence type="ECO:0000313" key="3">
    <source>
        <dbReference type="EMBL" id="CZE49045.1"/>
    </source>
</evidence>
<keyword evidence="1" id="KW-0732">Signal</keyword>
<accession>A0A128EQ08</accession>
<dbReference type="PANTHER" id="PTHR45431">
    <property type="entry name" value="RHODANESE-LIKE DOMAIN-CONTAINING PROTEIN 15, CHLOROPLASTIC"/>
    <property type="match status" value="1"/>
</dbReference>
<evidence type="ECO:0000313" key="4">
    <source>
        <dbReference type="Proteomes" id="UP000069632"/>
    </source>
</evidence>
<dbReference type="InterPro" id="IPR036873">
    <property type="entry name" value="Rhodanese-like_dom_sf"/>
</dbReference>
<proteinExistence type="predicted"/>
<keyword evidence="4" id="KW-1185">Reference proteome</keyword>